<gene>
    <name evidence="2" type="ordered locus">Desru_2648</name>
</gene>
<dbReference type="KEGG" id="dru:Desru_2648"/>
<organism evidence="2 3">
    <name type="scientific">Desulforamulus ruminis (strain ATCC 23193 / DSM 2154 / NCIMB 8452 / DL)</name>
    <name type="common">Desulfotomaculum ruminis</name>
    <dbReference type="NCBI Taxonomy" id="696281"/>
    <lineage>
        <taxon>Bacteria</taxon>
        <taxon>Bacillati</taxon>
        <taxon>Bacillota</taxon>
        <taxon>Clostridia</taxon>
        <taxon>Eubacteriales</taxon>
        <taxon>Peptococcaceae</taxon>
        <taxon>Desulforamulus</taxon>
    </lineage>
</organism>
<keyword evidence="1" id="KW-0472">Membrane</keyword>
<evidence type="ECO:0000313" key="3">
    <source>
        <dbReference type="Proteomes" id="UP000009234"/>
    </source>
</evidence>
<feature type="transmembrane region" description="Helical" evidence="1">
    <location>
        <begin position="12"/>
        <end position="30"/>
    </location>
</feature>
<evidence type="ECO:0000256" key="1">
    <source>
        <dbReference type="SAM" id="Phobius"/>
    </source>
</evidence>
<name>F6DQI0_DESRL</name>
<keyword evidence="3" id="KW-1185">Reference proteome</keyword>
<evidence type="ECO:0000313" key="2">
    <source>
        <dbReference type="EMBL" id="AEG60874.1"/>
    </source>
</evidence>
<dbReference type="EMBL" id="CP002780">
    <property type="protein sequence ID" value="AEG60874.1"/>
    <property type="molecule type" value="Genomic_DNA"/>
</dbReference>
<keyword evidence="1" id="KW-0812">Transmembrane</keyword>
<accession>F6DQI0</accession>
<proteinExistence type="predicted"/>
<reference evidence="3" key="1">
    <citation type="submission" date="2011-05" db="EMBL/GenBank/DDBJ databases">
        <title>Complete sequence of Desulfotomaculum ruminis DSM 2154.</title>
        <authorList>
            <person name="Lucas S."/>
            <person name="Copeland A."/>
            <person name="Lapidus A."/>
            <person name="Cheng J.-F."/>
            <person name="Goodwin L."/>
            <person name="Pitluck S."/>
            <person name="Lu M."/>
            <person name="Detter J.C."/>
            <person name="Han C."/>
            <person name="Tapia R."/>
            <person name="Land M."/>
            <person name="Hauser L."/>
            <person name="Kyrpides N."/>
            <person name="Ivanova N."/>
            <person name="Mikhailova N."/>
            <person name="Pagani I."/>
            <person name="Stams A.J.M."/>
            <person name="Plugge C.M."/>
            <person name="Muyzer G."/>
            <person name="Kuever J."/>
            <person name="Parshina S.N."/>
            <person name="Ivanova A.E."/>
            <person name="Nazina T.N."/>
            <person name="Brambilla E."/>
            <person name="Spring S."/>
            <person name="Klenk H.-P."/>
            <person name="Woyke T."/>
        </authorList>
    </citation>
    <scope>NUCLEOTIDE SEQUENCE [LARGE SCALE GENOMIC DNA]</scope>
    <source>
        <strain evidence="3">ATCC 23193 / DSM 2154 / NCIB 8452 / DL</strain>
    </source>
</reference>
<reference evidence="2 3" key="2">
    <citation type="journal article" date="2012" name="Stand. Genomic Sci.">
        <title>Complete genome sequence of the sulfate-reducing firmicute Desulfotomaculum ruminis type strain (DL(T)).</title>
        <authorList>
            <person name="Spring S."/>
            <person name="Visser M."/>
            <person name="Lu M."/>
            <person name="Copeland A."/>
            <person name="Lapidus A."/>
            <person name="Lucas S."/>
            <person name="Cheng J.F."/>
            <person name="Han C."/>
            <person name="Tapia R."/>
            <person name="Goodwin L.A."/>
            <person name="Pitluck S."/>
            <person name="Ivanova N."/>
            <person name="Land M."/>
            <person name="Hauser L."/>
            <person name="Larimer F."/>
            <person name="Rohde M."/>
            <person name="Goker M."/>
            <person name="Detter J.C."/>
            <person name="Kyrpides N.C."/>
            <person name="Woyke T."/>
            <person name="Schaap P.J."/>
            <person name="Plugge C.M."/>
            <person name="Muyzer G."/>
            <person name="Kuever J."/>
            <person name="Pereira I.A."/>
            <person name="Parshina S.N."/>
            <person name="Bernier-Latmani R."/>
            <person name="Stams A.J."/>
            <person name="Klenk H.P."/>
        </authorList>
    </citation>
    <scope>NUCLEOTIDE SEQUENCE [LARGE SCALE GENOMIC DNA]</scope>
    <source>
        <strain evidence="3">ATCC 23193 / DSM 2154 / NCIB 8452 / DL</strain>
    </source>
</reference>
<protein>
    <submittedName>
        <fullName evidence="2">Uncharacterized protein</fullName>
    </submittedName>
</protein>
<keyword evidence="1" id="KW-1133">Transmembrane helix</keyword>
<dbReference type="HOGENOM" id="CLU_2952958_0_0_9"/>
<dbReference type="RefSeq" id="WP_013842630.1">
    <property type="nucleotide sequence ID" value="NC_015589.1"/>
</dbReference>
<sequence>MSNNRPNTPITLGLIIFSILGLISIAAFIIDPYGEWSFVVLLAVLVTGWFQTRRKKPPV</sequence>
<dbReference type="Proteomes" id="UP000009234">
    <property type="component" value="Chromosome"/>
</dbReference>
<dbReference type="AlphaFoldDB" id="F6DQI0"/>
<feature type="transmembrane region" description="Helical" evidence="1">
    <location>
        <begin position="36"/>
        <end position="52"/>
    </location>
</feature>